<reference evidence="2 3" key="1">
    <citation type="submission" date="2012-08" db="EMBL/GenBank/DDBJ databases">
        <title>Oryza genome evolution.</title>
        <authorList>
            <person name="Wing R.A."/>
        </authorList>
    </citation>
    <scope>NUCLEOTIDE SEQUENCE</scope>
</reference>
<dbReference type="Proteomes" id="UP000032180">
    <property type="component" value="Chromosome 8"/>
</dbReference>
<evidence type="ECO:0000313" key="3">
    <source>
        <dbReference type="Proteomes" id="UP000032180"/>
    </source>
</evidence>
<feature type="region of interest" description="Disordered" evidence="1">
    <location>
        <begin position="154"/>
        <end position="173"/>
    </location>
</feature>
<accession>A0A0D9X458</accession>
<reference evidence="3" key="2">
    <citation type="submission" date="2013-12" db="EMBL/GenBank/DDBJ databases">
        <authorList>
            <person name="Yu Y."/>
            <person name="Lee S."/>
            <person name="de Baynast K."/>
            <person name="Wissotski M."/>
            <person name="Liu L."/>
            <person name="Talag J."/>
            <person name="Goicoechea J."/>
            <person name="Angelova A."/>
            <person name="Jetty R."/>
            <person name="Kudrna D."/>
            <person name="Golser W."/>
            <person name="Rivera L."/>
            <person name="Zhang J."/>
            <person name="Wing R."/>
        </authorList>
    </citation>
    <scope>NUCLEOTIDE SEQUENCE</scope>
</reference>
<sequence length="173" mass="18254">MTGSEKKNQQSHPSNSSAAAAADAESTRPAMTTPVAEYKRAHDELMAEAAAMAAECEVDVHVIAFLPGGDCATKHTFLGAPTASMTAAKAAAEEAKRNQAAKKKATLMAFVGKDVSKMTMEEAKTHHEKLMNLRTNVIRKLQQKTAAAAATSVVGDGDEDGDGHCNKIRKIDS</sequence>
<organism evidence="2 3">
    <name type="scientific">Leersia perrieri</name>
    <dbReference type="NCBI Taxonomy" id="77586"/>
    <lineage>
        <taxon>Eukaryota</taxon>
        <taxon>Viridiplantae</taxon>
        <taxon>Streptophyta</taxon>
        <taxon>Embryophyta</taxon>
        <taxon>Tracheophyta</taxon>
        <taxon>Spermatophyta</taxon>
        <taxon>Magnoliopsida</taxon>
        <taxon>Liliopsida</taxon>
        <taxon>Poales</taxon>
        <taxon>Poaceae</taxon>
        <taxon>BOP clade</taxon>
        <taxon>Oryzoideae</taxon>
        <taxon>Oryzeae</taxon>
        <taxon>Oryzinae</taxon>
        <taxon>Leersia</taxon>
    </lineage>
</organism>
<feature type="compositionally biased region" description="Low complexity" evidence="1">
    <location>
        <begin position="11"/>
        <end position="24"/>
    </location>
</feature>
<reference evidence="2" key="3">
    <citation type="submission" date="2015-04" db="UniProtKB">
        <authorList>
            <consortium name="EnsemblPlants"/>
        </authorList>
    </citation>
    <scope>IDENTIFICATION</scope>
</reference>
<dbReference type="HOGENOM" id="CLU_127313_0_0_1"/>
<protein>
    <submittedName>
        <fullName evidence="2">Uncharacterized protein</fullName>
    </submittedName>
</protein>
<name>A0A0D9X458_9ORYZ</name>
<feature type="compositionally biased region" description="Basic and acidic residues" evidence="1">
    <location>
        <begin position="162"/>
        <end position="173"/>
    </location>
</feature>
<proteinExistence type="predicted"/>
<keyword evidence="3" id="KW-1185">Reference proteome</keyword>
<dbReference type="AlphaFoldDB" id="A0A0D9X458"/>
<dbReference type="eggNOG" id="ENOG502R5G5">
    <property type="taxonomic scope" value="Eukaryota"/>
</dbReference>
<evidence type="ECO:0000256" key="1">
    <source>
        <dbReference type="SAM" id="MobiDB-lite"/>
    </source>
</evidence>
<dbReference type="EnsemblPlants" id="LPERR08G02340.1">
    <property type="protein sequence ID" value="LPERR08G02340.1"/>
    <property type="gene ID" value="LPERR08G02340"/>
</dbReference>
<dbReference type="Gramene" id="LPERR08G02340.1">
    <property type="protein sequence ID" value="LPERR08G02340.1"/>
    <property type="gene ID" value="LPERR08G02340"/>
</dbReference>
<evidence type="ECO:0000313" key="2">
    <source>
        <dbReference type="EnsemblPlants" id="LPERR08G02340.1"/>
    </source>
</evidence>
<feature type="region of interest" description="Disordered" evidence="1">
    <location>
        <begin position="1"/>
        <end position="30"/>
    </location>
</feature>